<dbReference type="InterPro" id="IPR044736">
    <property type="entry name" value="Gid1/RanBPM/SPLA_SPRY"/>
</dbReference>
<dbReference type="PROSITE" id="PS50188">
    <property type="entry name" value="B302_SPRY"/>
    <property type="match status" value="1"/>
</dbReference>
<dbReference type="InterPro" id="IPR003877">
    <property type="entry name" value="SPRY_dom"/>
</dbReference>
<dbReference type="SMART" id="SM00449">
    <property type="entry name" value="SPRY"/>
    <property type="match status" value="1"/>
</dbReference>
<dbReference type="InterPro" id="IPR043136">
    <property type="entry name" value="B30.2/SPRY_sf"/>
</dbReference>
<reference evidence="3 4" key="1">
    <citation type="submission" date="2024-10" db="EMBL/GenBank/DDBJ databases">
        <authorList>
            <person name="Kim D."/>
        </authorList>
    </citation>
    <scope>NUCLEOTIDE SEQUENCE [LARGE SCALE GENOMIC DNA]</scope>
    <source>
        <strain evidence="3">BH-2024</strain>
    </source>
</reference>
<evidence type="ECO:0000259" key="2">
    <source>
        <dbReference type="PROSITE" id="PS50188"/>
    </source>
</evidence>
<protein>
    <recommendedName>
        <fullName evidence="2">B30.2/SPRY domain-containing protein</fullName>
    </recommendedName>
</protein>
<dbReference type="InterPro" id="IPR013320">
    <property type="entry name" value="ConA-like_dom_sf"/>
</dbReference>
<proteinExistence type="predicted"/>
<keyword evidence="4" id="KW-1185">Reference proteome</keyword>
<name>A0ABD2LSX1_9BILA</name>
<dbReference type="InterPro" id="IPR001870">
    <property type="entry name" value="B30.2/SPRY"/>
</dbReference>
<comment type="caution">
    <text evidence="3">The sequence shown here is derived from an EMBL/GenBank/DDBJ whole genome shotgun (WGS) entry which is preliminary data.</text>
</comment>
<feature type="region of interest" description="Disordered" evidence="1">
    <location>
        <begin position="63"/>
        <end position="91"/>
    </location>
</feature>
<feature type="compositionally biased region" description="Acidic residues" evidence="1">
    <location>
        <begin position="69"/>
        <end position="80"/>
    </location>
</feature>
<dbReference type="AlphaFoldDB" id="A0ABD2LSX1"/>
<accession>A0ABD2LSX1</accession>
<evidence type="ECO:0000313" key="4">
    <source>
        <dbReference type="Proteomes" id="UP001620626"/>
    </source>
</evidence>
<sequence length="298" mass="33221">MSSFTTSSSSADEFSPLQPIFPNLSTSEEMSVLIARIAELNRAKTMEPSIASSAEMLGQDGYGMNDDGFSLDEEGEDEQQQEDRKTPTKDVSEDHLKAILERIGEAATTADKSYCGSIIKENCWDAFACHKAIEIIGNKSLIVHHKGPYVGWRSVFAKYSVLLNKHLSDSFYYEISVLNKYNFLIFGFAVKQQNKLDGTIRNEKSTYAYENDAEIWINGKGTNDEYSYGVGDTVGIGVNLASRQIIFTKNGLRLDNSDFSVDSSFADELFYPYVSLLSSDHKIEANFGPNFKFDLATL</sequence>
<dbReference type="Pfam" id="PF00622">
    <property type="entry name" value="SPRY"/>
    <property type="match status" value="1"/>
</dbReference>
<dbReference type="CDD" id="cd12885">
    <property type="entry name" value="SPRY_RanBP_like"/>
    <property type="match status" value="1"/>
</dbReference>
<evidence type="ECO:0000313" key="3">
    <source>
        <dbReference type="EMBL" id="KAL3117399.1"/>
    </source>
</evidence>
<feature type="compositionally biased region" description="Low complexity" evidence="1">
    <location>
        <begin position="1"/>
        <end position="10"/>
    </location>
</feature>
<dbReference type="Gene3D" id="2.60.120.920">
    <property type="match status" value="1"/>
</dbReference>
<dbReference type="EMBL" id="JBICBT010000324">
    <property type="protein sequence ID" value="KAL3117399.1"/>
    <property type="molecule type" value="Genomic_DNA"/>
</dbReference>
<dbReference type="SUPFAM" id="SSF49899">
    <property type="entry name" value="Concanavalin A-like lectins/glucanases"/>
    <property type="match status" value="1"/>
</dbReference>
<dbReference type="Proteomes" id="UP001620626">
    <property type="component" value="Unassembled WGS sequence"/>
</dbReference>
<feature type="domain" description="B30.2/SPRY" evidence="2">
    <location>
        <begin position="102"/>
        <end position="292"/>
    </location>
</feature>
<feature type="region of interest" description="Disordered" evidence="1">
    <location>
        <begin position="1"/>
        <end position="22"/>
    </location>
</feature>
<organism evidence="3 4">
    <name type="scientific">Heterodera trifolii</name>
    <dbReference type="NCBI Taxonomy" id="157864"/>
    <lineage>
        <taxon>Eukaryota</taxon>
        <taxon>Metazoa</taxon>
        <taxon>Ecdysozoa</taxon>
        <taxon>Nematoda</taxon>
        <taxon>Chromadorea</taxon>
        <taxon>Rhabditida</taxon>
        <taxon>Tylenchina</taxon>
        <taxon>Tylenchomorpha</taxon>
        <taxon>Tylenchoidea</taxon>
        <taxon>Heteroderidae</taxon>
        <taxon>Heteroderinae</taxon>
        <taxon>Heterodera</taxon>
    </lineage>
</organism>
<gene>
    <name evidence="3" type="ORF">niasHT_000150</name>
</gene>
<evidence type="ECO:0000256" key="1">
    <source>
        <dbReference type="SAM" id="MobiDB-lite"/>
    </source>
</evidence>
<feature type="compositionally biased region" description="Basic and acidic residues" evidence="1">
    <location>
        <begin position="81"/>
        <end position="91"/>
    </location>
</feature>